<dbReference type="EMBL" id="JAKWBI020001438">
    <property type="protein sequence ID" value="KAJ2890649.1"/>
    <property type="molecule type" value="Genomic_DNA"/>
</dbReference>
<dbReference type="GO" id="GO:0000032">
    <property type="term" value="P:cell wall mannoprotein biosynthetic process"/>
    <property type="evidence" value="ECO:0007669"/>
    <property type="project" value="TreeGrafter"/>
</dbReference>
<reference evidence="5" key="1">
    <citation type="submission" date="2022-07" db="EMBL/GenBank/DDBJ databases">
        <title>Draft genome sequence of Zalerion maritima ATCC 34329, a (micro)plastics degrading marine fungus.</title>
        <authorList>
            <person name="Paco A."/>
            <person name="Goncalves M.F.M."/>
            <person name="Rocha-Santos T.A.P."/>
            <person name="Alves A."/>
        </authorList>
    </citation>
    <scope>NUCLEOTIDE SEQUENCE</scope>
    <source>
        <strain evidence="5">ATCC 34329</strain>
    </source>
</reference>
<sequence length="261" mass="28841">MPALPTSHAPPGASIGGGGMHASRQASVRTLLAQFLRALLPRRFSSRRAVAFFLRSLLYVSVLCAIDVLVHVHVHVQPLSGVRQVGLPEADLDGPFAARCRDPTAASREHAREKATFVMLARNGEVEEAQKTMEWLEKKFNRWFHYPVLFLNDEAWDEGFVRRLNGSVSGGARFEVLGREERGGGMAAEEKQEEKRMDGNEGGEEGGGGGGEQEGEWGFPSWMNEEEVEAAREAVGRQEGKKGNWNGGMESYHHMCRFFSG</sequence>
<protein>
    <submittedName>
        <fullName evidence="5">Uncharacterized protein</fullName>
    </submittedName>
</protein>
<dbReference type="GO" id="GO:0006487">
    <property type="term" value="P:protein N-linked glycosylation"/>
    <property type="evidence" value="ECO:0007669"/>
    <property type="project" value="TreeGrafter"/>
</dbReference>
<dbReference type="Proteomes" id="UP001201980">
    <property type="component" value="Unassembled WGS sequence"/>
</dbReference>
<dbReference type="GO" id="GO:0000026">
    <property type="term" value="F:alpha-1,2-mannosyltransferase activity"/>
    <property type="evidence" value="ECO:0007669"/>
    <property type="project" value="TreeGrafter"/>
</dbReference>
<evidence type="ECO:0000256" key="3">
    <source>
        <dbReference type="ARBA" id="ARBA00022679"/>
    </source>
</evidence>
<dbReference type="SUPFAM" id="SSF53448">
    <property type="entry name" value="Nucleotide-diphospho-sugar transferases"/>
    <property type="match status" value="2"/>
</dbReference>
<comment type="similarity">
    <text evidence="1">Belongs to the glycosyltransferase 15 family.</text>
</comment>
<accession>A0AAD5REW4</accession>
<evidence type="ECO:0000256" key="2">
    <source>
        <dbReference type="ARBA" id="ARBA00022676"/>
    </source>
</evidence>
<dbReference type="InterPro" id="IPR029044">
    <property type="entry name" value="Nucleotide-diphossugar_trans"/>
</dbReference>
<proteinExistence type="inferred from homology"/>
<feature type="region of interest" description="Disordered" evidence="4">
    <location>
        <begin position="1"/>
        <end position="21"/>
    </location>
</feature>
<dbReference type="PANTHER" id="PTHR31121">
    <property type="entry name" value="ALPHA-1,2 MANNOSYLTRANSFERASE KTR1"/>
    <property type="match status" value="1"/>
</dbReference>
<gene>
    <name evidence="5" type="ORF">MKZ38_001567</name>
</gene>
<keyword evidence="2" id="KW-0328">Glycosyltransferase</keyword>
<evidence type="ECO:0000256" key="4">
    <source>
        <dbReference type="SAM" id="MobiDB-lite"/>
    </source>
</evidence>
<evidence type="ECO:0000313" key="6">
    <source>
        <dbReference type="Proteomes" id="UP001201980"/>
    </source>
</evidence>
<feature type="compositionally biased region" description="Basic and acidic residues" evidence="4">
    <location>
        <begin position="229"/>
        <end position="242"/>
    </location>
</feature>
<keyword evidence="6" id="KW-1185">Reference proteome</keyword>
<feature type="region of interest" description="Disordered" evidence="4">
    <location>
        <begin position="179"/>
        <end position="251"/>
    </location>
</feature>
<dbReference type="PANTHER" id="PTHR31121:SF2">
    <property type="entry name" value="MANNOSYLTRANSFERASE KTR5-RELATED"/>
    <property type="match status" value="1"/>
</dbReference>
<name>A0AAD5REW4_9PEZI</name>
<organism evidence="5 6">
    <name type="scientific">Zalerion maritima</name>
    <dbReference type="NCBI Taxonomy" id="339359"/>
    <lineage>
        <taxon>Eukaryota</taxon>
        <taxon>Fungi</taxon>
        <taxon>Dikarya</taxon>
        <taxon>Ascomycota</taxon>
        <taxon>Pezizomycotina</taxon>
        <taxon>Sordariomycetes</taxon>
        <taxon>Lulworthiomycetidae</taxon>
        <taxon>Lulworthiales</taxon>
        <taxon>Lulworthiaceae</taxon>
        <taxon>Zalerion</taxon>
    </lineage>
</organism>
<dbReference type="AlphaFoldDB" id="A0AAD5REW4"/>
<dbReference type="GO" id="GO:0005794">
    <property type="term" value="C:Golgi apparatus"/>
    <property type="evidence" value="ECO:0007669"/>
    <property type="project" value="TreeGrafter"/>
</dbReference>
<evidence type="ECO:0000256" key="1">
    <source>
        <dbReference type="ARBA" id="ARBA00007677"/>
    </source>
</evidence>
<dbReference type="GO" id="GO:0016020">
    <property type="term" value="C:membrane"/>
    <property type="evidence" value="ECO:0007669"/>
    <property type="project" value="InterPro"/>
</dbReference>
<dbReference type="InterPro" id="IPR002685">
    <property type="entry name" value="Glyco_trans_15"/>
</dbReference>
<keyword evidence="3" id="KW-0808">Transferase</keyword>
<dbReference type="Pfam" id="PF01793">
    <property type="entry name" value="Glyco_transf_15"/>
    <property type="match status" value="1"/>
</dbReference>
<evidence type="ECO:0000313" key="5">
    <source>
        <dbReference type="EMBL" id="KAJ2890649.1"/>
    </source>
</evidence>
<comment type="caution">
    <text evidence="5">The sequence shown here is derived from an EMBL/GenBank/DDBJ whole genome shotgun (WGS) entry which is preliminary data.</text>
</comment>
<dbReference type="Gene3D" id="3.90.550.10">
    <property type="entry name" value="Spore Coat Polysaccharide Biosynthesis Protein SpsA, Chain A"/>
    <property type="match status" value="1"/>
</dbReference>
<feature type="compositionally biased region" description="Basic and acidic residues" evidence="4">
    <location>
        <begin position="179"/>
        <end position="199"/>
    </location>
</feature>